<dbReference type="Pfam" id="PF20416">
    <property type="entry name" value="UTP20"/>
    <property type="match status" value="1"/>
</dbReference>
<feature type="domain" description="U3 small nucleolar RNA-associated protein 20" evidence="2">
    <location>
        <begin position="1897"/>
        <end position="2132"/>
    </location>
</feature>
<dbReference type="PANTHER" id="PTHR17695">
    <property type="entry name" value="SMALL SUBUNIT PROCESSOME COMPONENT 20 HOMOLOG"/>
    <property type="match status" value="1"/>
</dbReference>
<evidence type="ECO:0000259" key="2">
    <source>
        <dbReference type="Pfam" id="PF20416"/>
    </source>
</evidence>
<dbReference type="EMBL" id="VDLU01000001">
    <property type="protein sequence ID" value="TNJ30677.1"/>
    <property type="molecule type" value="Genomic_DNA"/>
</dbReference>
<protein>
    <recommendedName>
        <fullName evidence="2">U3 small nucleolar RNA-associated protein 20 domain-containing protein</fullName>
    </recommendedName>
</protein>
<feature type="compositionally biased region" description="Basic and acidic residues" evidence="1">
    <location>
        <begin position="1770"/>
        <end position="1785"/>
    </location>
</feature>
<reference evidence="3 4" key="1">
    <citation type="submission" date="2019-05" db="EMBL/GenBank/DDBJ databases">
        <title>The compact genome of Giardia muris reveals important steps in the evolution of intestinal protozoan parasites.</title>
        <authorList>
            <person name="Xu F."/>
            <person name="Jimenez-Gonzalez A."/>
            <person name="Einarsson E."/>
            <person name="Astvaldsson A."/>
            <person name="Peirasmaki D."/>
            <person name="Eckmann L."/>
            <person name="Andersson J.O."/>
            <person name="Svard S.G."/>
            <person name="Jerlstrom-Hultqvist J."/>
        </authorList>
    </citation>
    <scope>NUCLEOTIDE SEQUENCE [LARGE SCALE GENOMIC DNA]</scope>
    <source>
        <strain evidence="3 4">Roberts-Thomson</strain>
    </source>
</reference>
<name>A0A4Z1TBQ1_GIAMU</name>
<dbReference type="OrthoDB" id="10252473at2759"/>
<dbReference type="VEuPathDB" id="GiardiaDB:GMRT_10735"/>
<comment type="caution">
    <text evidence="3">The sequence shown here is derived from an EMBL/GenBank/DDBJ whole genome shotgun (WGS) entry which is preliminary data.</text>
</comment>
<evidence type="ECO:0000256" key="1">
    <source>
        <dbReference type="SAM" id="MobiDB-lite"/>
    </source>
</evidence>
<dbReference type="PANTHER" id="PTHR17695:SF11">
    <property type="entry name" value="SMALL SUBUNIT PROCESSOME COMPONENT 20 HOMOLOG"/>
    <property type="match status" value="1"/>
</dbReference>
<dbReference type="InterPro" id="IPR046523">
    <property type="entry name" value="UTP20_dom"/>
</dbReference>
<keyword evidence="4" id="KW-1185">Reference proteome</keyword>
<dbReference type="InterPro" id="IPR052575">
    <property type="entry name" value="SSU_processome_comp_20"/>
</dbReference>
<dbReference type="GO" id="GO:0030686">
    <property type="term" value="C:90S preribosome"/>
    <property type="evidence" value="ECO:0007669"/>
    <property type="project" value="TreeGrafter"/>
</dbReference>
<evidence type="ECO:0000313" key="4">
    <source>
        <dbReference type="Proteomes" id="UP000315496"/>
    </source>
</evidence>
<gene>
    <name evidence="3" type="ORF">GMRT_10735</name>
</gene>
<feature type="region of interest" description="Disordered" evidence="1">
    <location>
        <begin position="1770"/>
        <end position="1789"/>
    </location>
</feature>
<dbReference type="InterPro" id="IPR016024">
    <property type="entry name" value="ARM-type_fold"/>
</dbReference>
<dbReference type="GO" id="GO:0032040">
    <property type="term" value="C:small-subunit processome"/>
    <property type="evidence" value="ECO:0007669"/>
    <property type="project" value="TreeGrafter"/>
</dbReference>
<proteinExistence type="predicted"/>
<evidence type="ECO:0000313" key="3">
    <source>
        <dbReference type="EMBL" id="TNJ30677.1"/>
    </source>
</evidence>
<dbReference type="SUPFAM" id="SSF48371">
    <property type="entry name" value="ARM repeat"/>
    <property type="match status" value="1"/>
</dbReference>
<accession>A0A4Z1TBQ1</accession>
<sequence length="2814" mass="317846">MQISNSRRDSRSEVVFDRREQTPRHCDYFDLLVHYNIDTARLHLSAEDTLDDPSLSLFSEAINAQAVHDLTEGFTCLRDEVMLNYRLLVQVLYDPHGLLTLIRNTVASLELDHTSDRFKCDRVTYLSITQVIPFIFQDLGSEYGGLIFEFLDILRLVDVVQSPELFIRALSCILTSIRYSGNTPPQDFIRHLLDLTCLVDRPLWLGLAEVLSYFVRTNEASQGGLITLFQPFLTEEKYTSVLPTLAALTTVLSCRRSNGSLHSRYKSFLSQALCLFPGVPSAWVMELVTLLMESEIERIALGELISTLLDQLIDQRVPTTTILDVFVSIAIFYVHLIEEGRLRDLYQRLGLLSDASASLLVVLCLFALYIEGYATSNARPLLSKTVSEGRLLNDFDKFHVVVSAISDHMRITSQSCLLDAFLKECVSIQDSHVYVRVYLASQGYPLDFDMVSCFNELLRDYEAEVDRSVLTVVLGAINAMERHGMAHFDTVSTFLTKVTGVSGYLSLLFPDTLKTFTNTATPAHDNSESIIAAFLLIEATRTNPCQRVEFYFSLLKTSYDHSLGFLVGAIVDRLILFNACDVVRPVFVHCDLLEGLLTAPDGLIRTNSLRLLVFLGEVVPEFSVVLSLLHLSQLTNSIEAQGYLSSVRQTFINQVAEQKTIQSQDPAIARLLCAAIWGLLYIRFDPVGPPVVELLAILSRAYSKHASFIFERHMWRSVFNIDLYPLKNPLYEEITSFEAEVAYPSLYRFEGVDVQQRVSKAEIPFRAKLMTVCRNATLRRASVTSQRIEQLYARLSANLATVRAFLRIKNLYIISVNAILPRDSIQIVQLLAKIGTWLPEFQTIISDGVIEGLVDILHARIQYGLKATAEQGGNMHPQVIDLLLKFLCPLVGRLKGQRRDDLQSTLRVILSTASLEYLASNALILTYFLSPSPFIQTVARMINLQTCTDQLLTLSFNSNGPLTPPYDLAKEAYHDLWMICTQRLSRIRHSEEEFGMFGVINVAHREAFLDIALYVLAGRIVRTGRSFGSVSGVANASLGKRAAGSSDGRRRAIFGFINNHLTNKEVMRFYGILIRPVFTRLFPECSVTQQEDSFIAFLLTEPYKMDERTLVRRAPGVHISLLYSFCNSCRMLVPYLRETRVVLAYFSILGILALYWFFYQRTEGNQEEWYQSTQGHFKEEEIRRKLQFQRFRYDNNEDHDGAFGIDLSEIRTAILGALYAIAQYLLEVGSDQEGLEMNGEFGRFFGIIYELMTRETKPTDPWIKGLVRLHELFARHTCFVEQIIQTHYLFAYQALALIKFGTSTVSMGTQVLESFIQGIEGKEVLSEGFLVSFRDEAIAATISYCQHLLPKKRSDRLIPVAPKLTRTTVQAFMNLIDTLYKLVCLTPHMWTVDLETLCLLLHHGFYLNHEGVNESILRFYTWATPLTLHQLLTPLLTNEKLSGFHGLIASVYQRLEKTKDEAEGVWEVLGAVPSFSTLPSLYRLLMQLTSQESPAIVDAVANCAAYLGESHLVLGLLLRAMTNGRDAERTNSSLVLMSYFPTHHTDYLSLDMMTKYIYDYLKQPVSMESLIAEQRRQGCSEILRLLHLFAGYSSDLSLVSDIKDLINEDLYAVRDATLEIDGVTLHTLQSVPHIDYYVLFQLTPFGSLASSLPQTRKEAYYAVTTFLTETTLGRLCLANVLGENNENNLLITVFFPLCIAESFADTTMTNTLVPILEFFRKLGLYLDWERYNTLLLSVFNLLRRPETERRALYLITALFREFRFSTEYEDNGEVKNDDQEEHSAFDEYSDDDNANEEELAPLMMNDHSLKEADRMLAKAFAQTRRDIQKGLRMVQLPSRPNNLIRKQSILDLINDSLESYSSDLVQTQLRSVFLPRLQRYTLVRADITDIHFQTVTIAAHLIAKLPINLRQDHLSILLQSLIQNVTSGSVMIRKVCRECIAYIAVLMGAENLGLLLGSIRNHCMKSFLGAHIASSVFATVLERVIYLPIESLERLVTTPTLLTKPLIPPLEIDRESSICIPHMLSAVAVRQIVAVLVCDLFSKKVQQQKEQARDEDLDEDISKTSSYEIIQLVVSTLDISNRNFLLTFIDPIFRGCSTTRSLKHQTQILKALIMGLQRNSTLTSSTLLDFVKYFLSSDCFYRDLSPKVLDSRQAPTREDKLARLQNEDDDEKRSAGITDLRNEHMFLEPAPKRPVQSFVSATQFSDVGSSYDPTLPEKLTSFLLRQALSKYFGSPYYLKYQAVFNCLAGQRCDIPSDIDMNTFIPDLPSPPTLTAEHFDAIVPYVSLFVASPSSECRANAMEILCVIFPHCPTLQTTDTTLACCKTLYRASNPIEVRSCIRFLQIVQAFSPKLLTQENYAMILQVGILLLQGSKETLSVYLFLRDIVQQRPEQVHVEKLIAYYVRSLHRVDDGVARQAVAEAVGYYINSYDLSTKRRTSLIRDVVKYVADTELTDCRLTALACLFEIYRGISAETCATITDLSVLSLIVASQNTAIRFCGVDDCVTSIGRVGVQLVHSCLEVGYTANPLRCVEMILKKPVDGHQSFGALSFLCYLAEQIWLVATDTEAKDEYWVGACGNAMSVLAEVIEVVKETIFEALGHGACQAMSLHLLRIVISIFGFDEALEEQVQHLRTQAWIFICDRPGIVYQTEYNTRTQATALCDLLISQGASNVGVLCTAYISNLCNEKVVLVSRKDTAISLATILKDIYETEKHLPAIFVALDELKVAILELIQDEHSALLVTAPVGSLLRFIDGINKDSARLELVLKHVIGIFYAIRNVEYTTEIAADALEKLRTLVPNRELMVKTLQDANLI</sequence>
<organism evidence="3 4">
    <name type="scientific">Giardia muris</name>
    <dbReference type="NCBI Taxonomy" id="5742"/>
    <lineage>
        <taxon>Eukaryota</taxon>
        <taxon>Metamonada</taxon>
        <taxon>Diplomonadida</taxon>
        <taxon>Hexamitidae</taxon>
        <taxon>Giardiinae</taxon>
        <taxon>Giardia</taxon>
    </lineage>
</organism>
<dbReference type="Proteomes" id="UP000315496">
    <property type="component" value="Chromosome 1"/>
</dbReference>